<dbReference type="PANTHER" id="PTHR13774">
    <property type="entry name" value="PHENAZINE BIOSYNTHESIS PROTEIN"/>
    <property type="match status" value="1"/>
</dbReference>
<name>A0A0S2SCL0_9GAMM</name>
<dbReference type="GO" id="GO:0016853">
    <property type="term" value="F:isomerase activity"/>
    <property type="evidence" value="ECO:0007669"/>
    <property type="project" value="UniProtKB-KW"/>
</dbReference>
<dbReference type="PIRSF" id="PIRSF016184">
    <property type="entry name" value="PhzC_PhzF"/>
    <property type="match status" value="1"/>
</dbReference>
<dbReference type="EMBL" id="CP013067">
    <property type="protein sequence ID" value="ALP39445.1"/>
    <property type="molecule type" value="Genomic_DNA"/>
</dbReference>
<evidence type="ECO:0000313" key="4">
    <source>
        <dbReference type="EMBL" id="ALP39445.1"/>
    </source>
</evidence>
<keyword evidence="2" id="KW-0413">Isomerase</keyword>
<sequence length="268" mass="28828">MNLTVYQVDAFSRTPFGGNPAAVCITDQGLTPALMLAIAAEMAVSETAFLALDTGRLRWFTPKVEVELCGHGTLSVGAVLREQGILGEGEGKTFETLSGPLSVSVQGEWLALDFPEQPATPCEPDSALLVALGIERSRVQCYAMSGPKVMVVVDEPALVEALAPDYGALRRLPGRGVVVSAPSADPDFDFISRYFAPWVGCEEDPVTGSAHCILAPYWGERLGRSRLMARQASRRGGELRLERKPNGRLAILGQAHVILKGELRLPKE</sequence>
<dbReference type="SUPFAM" id="SSF54506">
    <property type="entry name" value="Diaminopimelate epimerase-like"/>
    <property type="match status" value="1"/>
</dbReference>
<protein>
    <submittedName>
        <fullName evidence="4">Phenazine biosynthesis protein PhzF</fullName>
    </submittedName>
</protein>
<dbReference type="RefSeq" id="WP_060586294.1">
    <property type="nucleotide sequence ID" value="NZ_CP013067.1"/>
</dbReference>
<dbReference type="KEGG" id="asr:WL1483_4363"/>
<reference evidence="5" key="1">
    <citation type="submission" date="2015-10" db="EMBL/GenBank/DDBJ databases">
        <title>Complete Genome Sequence of Aeromonas schubertii strain WL1483.</title>
        <authorList>
            <person name="Liu L."/>
        </authorList>
    </citation>
    <scope>NUCLEOTIDE SEQUENCE [LARGE SCALE GENOMIC DNA]</scope>
    <source>
        <strain evidence="5">WL1483</strain>
    </source>
</reference>
<gene>
    <name evidence="4" type="ORF">WL1483_4363</name>
</gene>
<dbReference type="Proteomes" id="UP000058114">
    <property type="component" value="Chromosome"/>
</dbReference>
<organism evidence="4 5">
    <name type="scientific">Aeromonas schubertii</name>
    <dbReference type="NCBI Taxonomy" id="652"/>
    <lineage>
        <taxon>Bacteria</taxon>
        <taxon>Pseudomonadati</taxon>
        <taxon>Pseudomonadota</taxon>
        <taxon>Gammaproteobacteria</taxon>
        <taxon>Aeromonadales</taxon>
        <taxon>Aeromonadaceae</taxon>
        <taxon>Aeromonas</taxon>
    </lineage>
</organism>
<dbReference type="InterPro" id="IPR003719">
    <property type="entry name" value="Phenazine_PhzF-like"/>
</dbReference>
<dbReference type="Pfam" id="PF02567">
    <property type="entry name" value="PhzC-PhzF"/>
    <property type="match status" value="1"/>
</dbReference>
<feature type="active site" evidence="3">
    <location>
        <position position="46"/>
    </location>
</feature>
<proteinExistence type="inferred from homology"/>
<dbReference type="AlphaFoldDB" id="A0A0S2SCL0"/>
<evidence type="ECO:0000256" key="2">
    <source>
        <dbReference type="ARBA" id="ARBA00023235"/>
    </source>
</evidence>
<dbReference type="PATRIC" id="fig|652.5.peg.2352"/>
<accession>A0A0S2SCL0</accession>
<dbReference type="PANTHER" id="PTHR13774:SF17">
    <property type="entry name" value="PHENAZINE BIOSYNTHESIS-LIKE DOMAIN-CONTAINING PROTEIN"/>
    <property type="match status" value="1"/>
</dbReference>
<evidence type="ECO:0000313" key="5">
    <source>
        <dbReference type="Proteomes" id="UP000058114"/>
    </source>
</evidence>
<dbReference type="GO" id="GO:0005737">
    <property type="term" value="C:cytoplasm"/>
    <property type="evidence" value="ECO:0007669"/>
    <property type="project" value="TreeGrafter"/>
</dbReference>
<comment type="similarity">
    <text evidence="1">Belongs to the PhzF family.</text>
</comment>
<evidence type="ECO:0000256" key="1">
    <source>
        <dbReference type="ARBA" id="ARBA00008270"/>
    </source>
</evidence>
<reference evidence="4 5" key="2">
    <citation type="journal article" date="2016" name="Genome Announc.">
        <title>Complete Genome Sequence of the Highly Virulent Aeromonas schubertii Strain WL1483, Isolated from Diseased Snakehead Fish (Channa argus) in China.</title>
        <authorList>
            <person name="Liu L."/>
            <person name="Li N."/>
            <person name="Zhang D."/>
            <person name="Fu X."/>
            <person name="Shi C."/>
            <person name="Lin Q."/>
            <person name="Hao G."/>
        </authorList>
    </citation>
    <scope>NUCLEOTIDE SEQUENCE [LARGE SCALE GENOMIC DNA]</scope>
    <source>
        <strain evidence="4 5">WL1483</strain>
    </source>
</reference>
<evidence type="ECO:0000256" key="3">
    <source>
        <dbReference type="PIRSR" id="PIRSR016184-1"/>
    </source>
</evidence>
<dbReference type="NCBIfam" id="TIGR00654">
    <property type="entry name" value="PhzF_family"/>
    <property type="match status" value="1"/>
</dbReference>
<dbReference type="Gene3D" id="3.10.310.10">
    <property type="entry name" value="Diaminopimelate Epimerase, Chain A, domain 1"/>
    <property type="match status" value="2"/>
</dbReference>